<accession>A0A1J1C9V4</accession>
<gene>
    <name evidence="1" type="ORF">Cabys_2447</name>
</gene>
<evidence type="ECO:0000313" key="1">
    <source>
        <dbReference type="EMBL" id="APF19196.1"/>
    </source>
</evidence>
<organism evidence="1 2">
    <name type="scientific">Caldithrix abyssi DSM 13497</name>
    <dbReference type="NCBI Taxonomy" id="880073"/>
    <lineage>
        <taxon>Bacteria</taxon>
        <taxon>Pseudomonadati</taxon>
        <taxon>Calditrichota</taxon>
        <taxon>Calditrichia</taxon>
        <taxon>Calditrichales</taxon>
        <taxon>Calditrichaceae</taxon>
        <taxon>Caldithrix</taxon>
    </lineage>
</organism>
<protein>
    <submittedName>
        <fullName evidence="1">Uncharacterized protein</fullName>
    </submittedName>
</protein>
<dbReference type="EMBL" id="CP018099">
    <property type="protein sequence ID" value="APF19196.1"/>
    <property type="molecule type" value="Genomic_DNA"/>
</dbReference>
<name>A0A1J1C9V4_CALAY</name>
<proteinExistence type="predicted"/>
<dbReference type="AlphaFoldDB" id="A0A1J1C9V4"/>
<evidence type="ECO:0000313" key="2">
    <source>
        <dbReference type="Proteomes" id="UP000183868"/>
    </source>
</evidence>
<dbReference type="KEGG" id="caby:Cabys_2447"/>
<reference evidence="1 2" key="1">
    <citation type="submission" date="2016-11" db="EMBL/GenBank/DDBJ databases">
        <title>Genomic analysis of Caldithrix abyssi and proposal of a novel bacterial phylum Caldithrichaeota.</title>
        <authorList>
            <person name="Kublanov I."/>
            <person name="Sigalova O."/>
            <person name="Gavrilov S."/>
            <person name="Lebedinsky A."/>
            <person name="Ivanova N."/>
            <person name="Daum C."/>
            <person name="Reddy T."/>
            <person name="Klenk H.P."/>
            <person name="Goker M."/>
            <person name="Reva O."/>
            <person name="Miroshnichenko M."/>
            <person name="Kyprides N."/>
            <person name="Woyke T."/>
            <person name="Gelfand M."/>
        </authorList>
    </citation>
    <scope>NUCLEOTIDE SEQUENCE [LARGE SCALE GENOMIC DNA]</scope>
    <source>
        <strain evidence="1 2">LF13</strain>
    </source>
</reference>
<dbReference type="Proteomes" id="UP000183868">
    <property type="component" value="Chromosome"/>
</dbReference>
<sequence length="56" mass="6355">MFYCHSNPAAQDWNDRPATIQPSNHPTIQPIRPWRDRCFAGSILNGIIEAGYGQNK</sequence>